<evidence type="ECO:0000256" key="2">
    <source>
        <dbReference type="ARBA" id="ARBA00022980"/>
    </source>
</evidence>
<protein>
    <recommendedName>
        <fullName evidence="6">40S ribosomal protein S21</fullName>
    </recommendedName>
</protein>
<dbReference type="GO" id="GO:1990904">
    <property type="term" value="C:ribonucleoprotein complex"/>
    <property type="evidence" value="ECO:0007669"/>
    <property type="project" value="UniProtKB-KW"/>
</dbReference>
<dbReference type="InterPro" id="IPR038579">
    <property type="entry name" value="Ribosomal_eS21_sf"/>
</dbReference>
<evidence type="ECO:0008006" key="6">
    <source>
        <dbReference type="Google" id="ProtNLM"/>
    </source>
</evidence>
<evidence type="ECO:0000313" key="5">
    <source>
        <dbReference type="Proteomes" id="UP000694428"/>
    </source>
</evidence>
<dbReference type="Pfam" id="PF01249">
    <property type="entry name" value="Ribosomal_S21e"/>
    <property type="match status" value="1"/>
</dbReference>
<accession>A0A8C9FHZ8</accession>
<sequence>MQNDAGEFVDLYVPRKCCKSRISTSLFSNHNKLCNCSSSLFISSGTVCSGTIQSCLLIFHWPNQRLCFGYAIKVHLFSC</sequence>
<dbReference type="Proteomes" id="UP000694428">
    <property type="component" value="Unplaced"/>
</dbReference>
<organism evidence="4 5">
    <name type="scientific">Pavo cristatus</name>
    <name type="common">Indian peafowl</name>
    <name type="synonym">Blue peafowl</name>
    <dbReference type="NCBI Taxonomy" id="9049"/>
    <lineage>
        <taxon>Eukaryota</taxon>
        <taxon>Metazoa</taxon>
        <taxon>Chordata</taxon>
        <taxon>Craniata</taxon>
        <taxon>Vertebrata</taxon>
        <taxon>Euteleostomi</taxon>
        <taxon>Archelosauria</taxon>
        <taxon>Archosauria</taxon>
        <taxon>Dinosauria</taxon>
        <taxon>Saurischia</taxon>
        <taxon>Theropoda</taxon>
        <taxon>Coelurosauria</taxon>
        <taxon>Aves</taxon>
        <taxon>Neognathae</taxon>
        <taxon>Galloanserae</taxon>
        <taxon>Galliformes</taxon>
        <taxon>Phasianidae</taxon>
        <taxon>Phasianinae</taxon>
        <taxon>Pavo</taxon>
    </lineage>
</organism>
<proteinExistence type="inferred from homology"/>
<dbReference type="GO" id="GO:0006412">
    <property type="term" value="P:translation"/>
    <property type="evidence" value="ECO:0007669"/>
    <property type="project" value="InterPro"/>
</dbReference>
<reference evidence="4" key="1">
    <citation type="submission" date="2025-08" db="UniProtKB">
        <authorList>
            <consortium name="Ensembl"/>
        </authorList>
    </citation>
    <scope>IDENTIFICATION</scope>
</reference>
<dbReference type="InterPro" id="IPR001931">
    <property type="entry name" value="Ribosomal_eS21"/>
</dbReference>
<dbReference type="Ensembl" id="ENSPSTT00000016119.1">
    <property type="protein sequence ID" value="ENSPSTP00000015366.1"/>
    <property type="gene ID" value="ENSPSTG00000010893.1"/>
</dbReference>
<evidence type="ECO:0000313" key="4">
    <source>
        <dbReference type="Ensembl" id="ENSPSTP00000015366.1"/>
    </source>
</evidence>
<evidence type="ECO:0000256" key="1">
    <source>
        <dbReference type="ARBA" id="ARBA00010228"/>
    </source>
</evidence>
<keyword evidence="5" id="KW-1185">Reference proteome</keyword>
<keyword evidence="2" id="KW-0689">Ribosomal protein</keyword>
<dbReference type="Gene3D" id="3.30.1230.20">
    <property type="match status" value="1"/>
</dbReference>
<dbReference type="GO" id="GO:0005840">
    <property type="term" value="C:ribosome"/>
    <property type="evidence" value="ECO:0007669"/>
    <property type="project" value="UniProtKB-KW"/>
</dbReference>
<keyword evidence="3" id="KW-0687">Ribonucleoprotein</keyword>
<dbReference type="AlphaFoldDB" id="A0A8C9FHZ8"/>
<name>A0A8C9FHZ8_PAVCR</name>
<evidence type="ECO:0000256" key="3">
    <source>
        <dbReference type="ARBA" id="ARBA00023274"/>
    </source>
</evidence>
<reference evidence="4" key="2">
    <citation type="submission" date="2025-09" db="UniProtKB">
        <authorList>
            <consortium name="Ensembl"/>
        </authorList>
    </citation>
    <scope>IDENTIFICATION</scope>
</reference>
<dbReference type="GO" id="GO:0003735">
    <property type="term" value="F:structural constituent of ribosome"/>
    <property type="evidence" value="ECO:0007669"/>
    <property type="project" value="InterPro"/>
</dbReference>
<comment type="similarity">
    <text evidence="1">Belongs to the eukaryotic ribosomal protein eS21 family.</text>
</comment>